<name>A0A1H3F3I3_9RHOB</name>
<evidence type="ECO:0000313" key="3">
    <source>
        <dbReference type="Proteomes" id="UP000199286"/>
    </source>
</evidence>
<sequence>MAGAGYLRKLRPDLRISFFHHTPFPSADAFNVLPWRREIIDSLLACDDVDFRIPRYATDFVSIARSLFDLEVKRVPACAHMIPEGTALIARASQRASGHDEASRASVIYTALTMTAL</sequence>
<dbReference type="STRING" id="321339.SAMN05444340_101156"/>
<comment type="similarity">
    <text evidence="1">Belongs to the glycosyltransferase 20 family.</text>
</comment>
<proteinExistence type="inferred from homology"/>
<dbReference type="AlphaFoldDB" id="A0A1H3F3I3"/>
<organism evidence="2 3">
    <name type="scientific">Citreimonas salinaria</name>
    <dbReference type="NCBI Taxonomy" id="321339"/>
    <lineage>
        <taxon>Bacteria</taxon>
        <taxon>Pseudomonadati</taxon>
        <taxon>Pseudomonadota</taxon>
        <taxon>Alphaproteobacteria</taxon>
        <taxon>Rhodobacterales</taxon>
        <taxon>Roseobacteraceae</taxon>
        <taxon>Citreimonas</taxon>
    </lineage>
</organism>
<evidence type="ECO:0000313" key="2">
    <source>
        <dbReference type="EMBL" id="SDX85407.1"/>
    </source>
</evidence>
<evidence type="ECO:0000256" key="1">
    <source>
        <dbReference type="ARBA" id="ARBA00008799"/>
    </source>
</evidence>
<dbReference type="SUPFAM" id="SSF53756">
    <property type="entry name" value="UDP-Glycosyltransferase/glycogen phosphorylase"/>
    <property type="match status" value="1"/>
</dbReference>
<protein>
    <submittedName>
        <fullName evidence="2">Glucosylglycerol-phosphate synthase</fullName>
    </submittedName>
</protein>
<dbReference type="PANTHER" id="PTHR10788">
    <property type="entry name" value="TREHALOSE-6-PHOSPHATE SYNTHASE"/>
    <property type="match status" value="1"/>
</dbReference>
<dbReference type="PANTHER" id="PTHR10788:SF106">
    <property type="entry name" value="BCDNA.GH08860"/>
    <property type="match status" value="1"/>
</dbReference>
<dbReference type="Pfam" id="PF00982">
    <property type="entry name" value="Glyco_transf_20"/>
    <property type="match status" value="1"/>
</dbReference>
<keyword evidence="3" id="KW-1185">Reference proteome</keyword>
<dbReference type="GO" id="GO:0005992">
    <property type="term" value="P:trehalose biosynthetic process"/>
    <property type="evidence" value="ECO:0007669"/>
    <property type="project" value="InterPro"/>
</dbReference>
<dbReference type="Gene3D" id="3.40.50.2000">
    <property type="entry name" value="Glycogen Phosphorylase B"/>
    <property type="match status" value="1"/>
</dbReference>
<dbReference type="RefSeq" id="WP_342708027.1">
    <property type="nucleotide sequence ID" value="NZ_FNPF01000001.1"/>
</dbReference>
<dbReference type="EMBL" id="FNPF01000001">
    <property type="protein sequence ID" value="SDX85407.1"/>
    <property type="molecule type" value="Genomic_DNA"/>
</dbReference>
<accession>A0A1H3F3I3</accession>
<dbReference type="Proteomes" id="UP000199286">
    <property type="component" value="Unassembled WGS sequence"/>
</dbReference>
<dbReference type="InterPro" id="IPR001830">
    <property type="entry name" value="Glyco_trans_20"/>
</dbReference>
<gene>
    <name evidence="2" type="ORF">SAMN05444340_101156</name>
</gene>
<dbReference type="GO" id="GO:0003825">
    <property type="term" value="F:alpha,alpha-trehalose-phosphate synthase (UDP-forming) activity"/>
    <property type="evidence" value="ECO:0007669"/>
    <property type="project" value="TreeGrafter"/>
</dbReference>
<reference evidence="2 3" key="1">
    <citation type="submission" date="2016-10" db="EMBL/GenBank/DDBJ databases">
        <authorList>
            <person name="de Groot N.N."/>
        </authorList>
    </citation>
    <scope>NUCLEOTIDE SEQUENCE [LARGE SCALE GENOMIC DNA]</scope>
    <source>
        <strain evidence="2 3">DSM 26880</strain>
    </source>
</reference>